<organism evidence="2 3">
    <name type="scientific">Agaribacter flavus</name>
    <dbReference type="NCBI Taxonomy" id="1902781"/>
    <lineage>
        <taxon>Bacteria</taxon>
        <taxon>Pseudomonadati</taxon>
        <taxon>Pseudomonadota</taxon>
        <taxon>Gammaproteobacteria</taxon>
        <taxon>Alteromonadales</taxon>
        <taxon>Alteromonadaceae</taxon>
        <taxon>Agaribacter</taxon>
    </lineage>
</organism>
<evidence type="ECO:0000313" key="3">
    <source>
        <dbReference type="Proteomes" id="UP001595478"/>
    </source>
</evidence>
<feature type="transmembrane region" description="Helical" evidence="1">
    <location>
        <begin position="221"/>
        <end position="250"/>
    </location>
</feature>
<evidence type="ECO:0000256" key="1">
    <source>
        <dbReference type="SAM" id="Phobius"/>
    </source>
</evidence>
<reference evidence="3" key="1">
    <citation type="journal article" date="2019" name="Int. J. Syst. Evol. Microbiol.">
        <title>The Global Catalogue of Microorganisms (GCM) 10K type strain sequencing project: providing services to taxonomists for standard genome sequencing and annotation.</title>
        <authorList>
            <consortium name="The Broad Institute Genomics Platform"/>
            <consortium name="The Broad Institute Genome Sequencing Center for Infectious Disease"/>
            <person name="Wu L."/>
            <person name="Ma J."/>
        </authorList>
    </citation>
    <scope>NUCLEOTIDE SEQUENCE [LARGE SCALE GENOMIC DNA]</scope>
    <source>
        <strain evidence="3">KCTC 52473</strain>
    </source>
</reference>
<feature type="transmembrane region" description="Helical" evidence="1">
    <location>
        <begin position="172"/>
        <end position="194"/>
    </location>
</feature>
<dbReference type="RefSeq" id="WP_376921480.1">
    <property type="nucleotide sequence ID" value="NZ_JBHRSW010000049.1"/>
</dbReference>
<feature type="transmembrane region" description="Helical" evidence="1">
    <location>
        <begin position="78"/>
        <end position="100"/>
    </location>
</feature>
<comment type="caution">
    <text evidence="2">The sequence shown here is derived from an EMBL/GenBank/DDBJ whole genome shotgun (WGS) entry which is preliminary data.</text>
</comment>
<evidence type="ECO:0000313" key="2">
    <source>
        <dbReference type="EMBL" id="MFC3123360.1"/>
    </source>
</evidence>
<accession>A0ABV7FT75</accession>
<name>A0ABV7FT75_9ALTE</name>
<protein>
    <submittedName>
        <fullName evidence="2">DUF808 domain-containing protein</fullName>
    </submittedName>
</protein>
<dbReference type="Pfam" id="PF05661">
    <property type="entry name" value="DUF808"/>
    <property type="match status" value="1"/>
</dbReference>
<keyword evidence="3" id="KW-1185">Reference proteome</keyword>
<keyword evidence="1" id="KW-0472">Membrane</keyword>
<feature type="transmembrane region" description="Helical" evidence="1">
    <location>
        <begin position="147"/>
        <end position="166"/>
    </location>
</feature>
<dbReference type="Proteomes" id="UP001595478">
    <property type="component" value="Unassembled WGS sequence"/>
</dbReference>
<dbReference type="PANTHER" id="PTHR30503">
    <property type="entry name" value="INNER MEMBRANE PROTEIN YEDI"/>
    <property type="match status" value="1"/>
</dbReference>
<dbReference type="InterPro" id="IPR008526">
    <property type="entry name" value="YedI"/>
</dbReference>
<keyword evidence="1" id="KW-1133">Transmembrane helix</keyword>
<proteinExistence type="predicted"/>
<dbReference type="PANTHER" id="PTHR30503:SF3">
    <property type="entry name" value="INNER MEMBRANE PROTEIN YEDI"/>
    <property type="match status" value="1"/>
</dbReference>
<keyword evidence="1" id="KW-0812">Transmembrane</keyword>
<dbReference type="EMBL" id="JBHRSW010000049">
    <property type="protein sequence ID" value="MFC3123360.1"/>
    <property type="molecule type" value="Genomic_DNA"/>
</dbReference>
<sequence length="305" mass="32950">MASSTLLTLLDDIASVLDDVAVLSKVAAKKTSGVLGDDLALNAEQVSGVKAEREFPVIWAVAKGSFYNKLILVPSALIISYFVPWLINVLLVIGGLYLCFEGAEKLFHKFFSSDHENTQEDLSKVDTPEKISAIEKEKINGAIKTDFVLSAEIIVIILGTVQTAAFSTQITVLSLLAIAFTVGVYGFVALIVKLDDMGLWLLKKSVSGSYNKLQRSAGRALLIFAPALMHVLSFVGTIAMFLVGGGIILHSIPVLHHVQVDLLNALPENWLIQSSMELVGVFVLGVIIGLLCLALLNLGKRFTRK</sequence>
<gene>
    <name evidence="2" type="ORF">ACFOHL_17210</name>
</gene>
<feature type="transmembrane region" description="Helical" evidence="1">
    <location>
        <begin position="270"/>
        <end position="296"/>
    </location>
</feature>
<dbReference type="PIRSF" id="PIRSF016660">
    <property type="entry name" value="YedI"/>
    <property type="match status" value="1"/>
</dbReference>